<gene>
    <name evidence="2" type="ORF">METZ01_LOCUS434008</name>
</gene>
<name>A0A382YD39_9ZZZZ</name>
<feature type="transmembrane region" description="Helical" evidence="1">
    <location>
        <begin position="30"/>
        <end position="52"/>
    </location>
</feature>
<dbReference type="AlphaFoldDB" id="A0A382YD39"/>
<reference evidence="2" key="1">
    <citation type="submission" date="2018-05" db="EMBL/GenBank/DDBJ databases">
        <authorList>
            <person name="Lanie J.A."/>
            <person name="Ng W.-L."/>
            <person name="Kazmierczak K.M."/>
            <person name="Andrzejewski T.M."/>
            <person name="Davidsen T.M."/>
            <person name="Wayne K.J."/>
            <person name="Tettelin H."/>
            <person name="Glass J.I."/>
            <person name="Rusch D."/>
            <person name="Podicherti R."/>
            <person name="Tsui H.-C.T."/>
            <person name="Winkler M.E."/>
        </authorList>
    </citation>
    <scope>NUCLEOTIDE SEQUENCE</scope>
</reference>
<proteinExistence type="predicted"/>
<evidence type="ECO:0000256" key="1">
    <source>
        <dbReference type="SAM" id="Phobius"/>
    </source>
</evidence>
<feature type="non-terminal residue" evidence="2">
    <location>
        <position position="1"/>
    </location>
</feature>
<keyword evidence="1" id="KW-0812">Transmembrane</keyword>
<sequence length="224" mass="26061">LGIGVAYILSNIDFGHSIISVRIGRISGKVIFRIWMSIVIILLISNSIYIFAGTHDRLRDRFDTKETTLDGLDFMRYSEYRFDNGFGRDKLEWDYQAILWMRNNVQGSPVVLEGQGQLYRTLHSRVSIYTGLPTILGWDNHQSQQRGYGITIGDRIKDISTIYSSNNWQESMELMQKYQVKYIYIGDIERHYYPAIGLEKFKERIGDDLELVYSNTGVDIYEVN</sequence>
<organism evidence="2">
    <name type="scientific">marine metagenome</name>
    <dbReference type="NCBI Taxonomy" id="408172"/>
    <lineage>
        <taxon>unclassified sequences</taxon>
        <taxon>metagenomes</taxon>
        <taxon>ecological metagenomes</taxon>
    </lineage>
</organism>
<keyword evidence="1" id="KW-1133">Transmembrane helix</keyword>
<dbReference type="PANTHER" id="PTHR10790">
    <property type="entry name" value="TPR-DOMAIN CONTAINING PROTEIN"/>
    <property type="match status" value="1"/>
</dbReference>
<dbReference type="EMBL" id="UINC01174830">
    <property type="protein sequence ID" value="SVD81154.1"/>
    <property type="molecule type" value="Genomic_DNA"/>
</dbReference>
<protein>
    <submittedName>
        <fullName evidence="2">Uncharacterized protein</fullName>
    </submittedName>
</protein>
<evidence type="ECO:0000313" key="2">
    <source>
        <dbReference type="EMBL" id="SVD81154.1"/>
    </source>
</evidence>
<accession>A0A382YD39</accession>
<dbReference type="PANTHER" id="PTHR10790:SF51">
    <property type="entry name" value="TETRATRICOPEPTIDE REPEAT PROTEIN"/>
    <property type="match status" value="1"/>
</dbReference>
<keyword evidence="1" id="KW-0472">Membrane</keyword>